<proteinExistence type="predicted"/>
<dbReference type="Proteomes" id="UP001159387">
    <property type="component" value="Unassembled WGS sequence"/>
</dbReference>
<dbReference type="AlphaFoldDB" id="A0AA43GSY0"/>
<sequence>MTNTQATQAKPCYQGKKPLISEFPYEVPYLETFLVPPNPWGVVVAFPGLVQQCWQGVGDISYD</sequence>
<organism evidence="1 2">
    <name type="scientific">Chrysosporum bergii ANA360D</name>
    <dbReference type="NCBI Taxonomy" id="617107"/>
    <lineage>
        <taxon>Bacteria</taxon>
        <taxon>Bacillati</taxon>
        <taxon>Cyanobacteriota</taxon>
        <taxon>Cyanophyceae</taxon>
        <taxon>Nostocales</taxon>
        <taxon>Nodulariaceae</taxon>
        <taxon>Chrysosporum</taxon>
    </lineage>
</organism>
<reference evidence="1 2" key="1">
    <citation type="journal article" date="2023" name="J. Phycol.">
        <title>Chrysosporum ovalisporum is synonymous with the true-branching cyanobacterium Umezakia natans (Nostocales/Aphanizomenonaceae).</title>
        <authorList>
            <person name="McGregor G.B."/>
            <person name="Sendall B.C."/>
            <person name="Niiyama Y."/>
            <person name="Tuji A."/>
            <person name="Willis A."/>
        </authorList>
    </citation>
    <scope>NUCLEOTIDE SEQUENCE [LARGE SCALE GENOMIC DNA]</scope>
    <source>
        <strain evidence="1 2">ANA360D</strain>
    </source>
</reference>
<dbReference type="EMBL" id="JANQDH010000078">
    <property type="protein sequence ID" value="MDH6061147.1"/>
    <property type="molecule type" value="Genomic_DNA"/>
</dbReference>
<evidence type="ECO:0000313" key="1">
    <source>
        <dbReference type="EMBL" id="MDH6061147.1"/>
    </source>
</evidence>
<protein>
    <submittedName>
        <fullName evidence="1">Uncharacterized protein</fullName>
    </submittedName>
</protein>
<name>A0AA43GSY0_9CYAN</name>
<dbReference type="RefSeq" id="WP_280655129.1">
    <property type="nucleotide sequence ID" value="NZ_JANQDH010000078.1"/>
</dbReference>
<comment type="caution">
    <text evidence="1">The sequence shown here is derived from an EMBL/GenBank/DDBJ whole genome shotgun (WGS) entry which is preliminary data.</text>
</comment>
<keyword evidence="2" id="KW-1185">Reference proteome</keyword>
<gene>
    <name evidence="1" type="ORF">NWP17_11975</name>
</gene>
<evidence type="ECO:0000313" key="2">
    <source>
        <dbReference type="Proteomes" id="UP001159387"/>
    </source>
</evidence>
<accession>A0AA43GSY0</accession>